<keyword evidence="3" id="KW-0539">Nucleus</keyword>
<dbReference type="Gene3D" id="3.30.70.330">
    <property type="match status" value="1"/>
</dbReference>
<evidence type="ECO:0000256" key="4">
    <source>
        <dbReference type="PROSITE-ProRule" id="PRU00176"/>
    </source>
</evidence>
<feature type="region of interest" description="Disordered" evidence="5">
    <location>
        <begin position="440"/>
        <end position="466"/>
    </location>
</feature>
<dbReference type="Proteomes" id="UP000298416">
    <property type="component" value="Unassembled WGS sequence"/>
</dbReference>
<accession>A0A8X8X2Y2</accession>
<reference evidence="7" key="2">
    <citation type="submission" date="2020-08" db="EMBL/GenBank/DDBJ databases">
        <title>Plant Genome Project.</title>
        <authorList>
            <person name="Zhang R.-G."/>
        </authorList>
    </citation>
    <scope>NUCLEOTIDE SEQUENCE</scope>
    <source>
        <strain evidence="7">Huo1</strain>
        <tissue evidence="7">Leaf</tissue>
    </source>
</reference>
<name>A0A8X8X2Y2_SALSN</name>
<dbReference type="InterPro" id="IPR035979">
    <property type="entry name" value="RBD_domain_sf"/>
</dbReference>
<dbReference type="EMBL" id="PNBA02000013">
    <property type="protein sequence ID" value="KAG6404566.1"/>
    <property type="molecule type" value="Genomic_DNA"/>
</dbReference>
<evidence type="ECO:0000256" key="1">
    <source>
        <dbReference type="ARBA" id="ARBA00004604"/>
    </source>
</evidence>
<dbReference type="AlphaFoldDB" id="A0A8X8X2Y2"/>
<evidence type="ECO:0000313" key="7">
    <source>
        <dbReference type="EMBL" id="KAG6404566.1"/>
    </source>
</evidence>
<dbReference type="SUPFAM" id="SSF53335">
    <property type="entry name" value="S-adenosyl-L-methionine-dependent methyltransferases"/>
    <property type="match status" value="1"/>
</dbReference>
<dbReference type="GO" id="GO:0005730">
    <property type="term" value="C:nucleolus"/>
    <property type="evidence" value="ECO:0007669"/>
    <property type="project" value="UniProtKB-SubCell"/>
</dbReference>
<evidence type="ECO:0000259" key="6">
    <source>
        <dbReference type="PROSITE" id="PS50102"/>
    </source>
</evidence>
<evidence type="ECO:0000313" key="8">
    <source>
        <dbReference type="Proteomes" id="UP000298416"/>
    </source>
</evidence>
<proteinExistence type="predicted"/>
<protein>
    <recommendedName>
        <fullName evidence="6">RRM domain-containing protein</fullName>
    </recommendedName>
</protein>
<dbReference type="Pfam" id="PF01564">
    <property type="entry name" value="Spermine_synth"/>
    <property type="match status" value="1"/>
</dbReference>
<dbReference type="InterPro" id="IPR000504">
    <property type="entry name" value="RRM_dom"/>
</dbReference>
<evidence type="ECO:0000256" key="2">
    <source>
        <dbReference type="ARBA" id="ARBA00022884"/>
    </source>
</evidence>
<dbReference type="InterPro" id="IPR012677">
    <property type="entry name" value="Nucleotide-bd_a/b_plait_sf"/>
</dbReference>
<evidence type="ECO:0000256" key="3">
    <source>
        <dbReference type="ARBA" id="ARBA00023242"/>
    </source>
</evidence>
<keyword evidence="2 4" id="KW-0694">RNA-binding</keyword>
<dbReference type="CDD" id="cd12307">
    <property type="entry name" value="RRM_NIFK_like"/>
    <property type="match status" value="1"/>
</dbReference>
<evidence type="ECO:0000256" key="5">
    <source>
        <dbReference type="SAM" id="MobiDB-lite"/>
    </source>
</evidence>
<dbReference type="Pfam" id="PF00076">
    <property type="entry name" value="RRM_1"/>
    <property type="match status" value="1"/>
</dbReference>
<sequence>MSLDPSVFETTVPSRYITFTLPLPHLLLRAAVLDSPSPSASSPSSTAAIWVPQGRESDWIFSTFSGHLQLLLSSPTPLPLSRLILLGNPPSSPIPTSFNSTSPPPPPPQNLAPLLLGLSPKSEFLGHSEIPEVPLLVYEDEVVKSSILEICNGPFVGEFLIENVELKFDDGVTEFRRRLRFKRMPNFVQSQMRIRPKKDSILDNLDDLEFELEKGALVQPYLSPMVAGIAVIHRFLDGKSRPRALCLGVGGGALLGFLADRLHFEVDGVEEDEVVLEAAKRHFGLNNDEFIHLFVEDGIRYLKRVANKYDIVMVDLDSSDVMSGVSAPPVEFVEGSVLRAAREVLRDEGVLVANVIPSSKMFYERLVCEVGEVFEEVYEIDVGNEENLVLIAAKSGVGEGWDGEDSTFLNKLKLVVSSKMGLKSKKKLAAKSSKKAAVQFSAPKPKSEGADYLPLEGGPSKSIPKTENKENKATVLYIGRIPHGFYETEMEAFFQQFGAVKRLRIARNRKTGKSKHFGFIEFMSPEVAKVVEECMHNYLMYEHLLQVSIVPPEKVHPRLWKGVGRSYKPVDRVHIERKHHDKERTLEQQQKLVTGVLKRDQKRRKRIEAAGIDYECPEMVGCVQAAPKKIRFTD</sequence>
<dbReference type="InterPro" id="IPR029063">
    <property type="entry name" value="SAM-dependent_MTases_sf"/>
</dbReference>
<comment type="subcellular location">
    <subcellularLocation>
        <location evidence="1">Nucleus</location>
        <location evidence="1">Nucleolus</location>
    </subcellularLocation>
</comment>
<gene>
    <name evidence="7" type="ORF">SASPL_136816</name>
</gene>
<dbReference type="SUPFAM" id="SSF54928">
    <property type="entry name" value="RNA-binding domain, RBD"/>
    <property type="match status" value="1"/>
</dbReference>
<dbReference type="Gene3D" id="3.40.50.150">
    <property type="entry name" value="Vaccinia Virus protein VP39"/>
    <property type="match status" value="1"/>
</dbReference>
<keyword evidence="8" id="KW-1185">Reference proteome</keyword>
<dbReference type="GO" id="GO:0003723">
    <property type="term" value="F:RNA binding"/>
    <property type="evidence" value="ECO:0007669"/>
    <property type="project" value="UniProtKB-UniRule"/>
</dbReference>
<organism evidence="7">
    <name type="scientific">Salvia splendens</name>
    <name type="common">Scarlet sage</name>
    <dbReference type="NCBI Taxonomy" id="180675"/>
    <lineage>
        <taxon>Eukaryota</taxon>
        <taxon>Viridiplantae</taxon>
        <taxon>Streptophyta</taxon>
        <taxon>Embryophyta</taxon>
        <taxon>Tracheophyta</taxon>
        <taxon>Spermatophyta</taxon>
        <taxon>Magnoliopsida</taxon>
        <taxon>eudicotyledons</taxon>
        <taxon>Gunneridae</taxon>
        <taxon>Pentapetalae</taxon>
        <taxon>asterids</taxon>
        <taxon>lamiids</taxon>
        <taxon>Lamiales</taxon>
        <taxon>Lamiaceae</taxon>
        <taxon>Nepetoideae</taxon>
        <taxon>Mentheae</taxon>
        <taxon>Salviinae</taxon>
        <taxon>Salvia</taxon>
        <taxon>Salvia subgen. Calosphace</taxon>
        <taxon>core Calosphace</taxon>
    </lineage>
</organism>
<dbReference type="PANTHER" id="PTHR46754">
    <property type="entry name" value="MKI67 FHA DOMAIN-INTERACTING NUCLEOLAR PHOSPHOPROTEIN"/>
    <property type="match status" value="1"/>
</dbReference>
<feature type="domain" description="RRM" evidence="6">
    <location>
        <begin position="474"/>
        <end position="552"/>
    </location>
</feature>
<dbReference type="PROSITE" id="PS50102">
    <property type="entry name" value="RRM"/>
    <property type="match status" value="1"/>
</dbReference>
<dbReference type="SMART" id="SM00360">
    <property type="entry name" value="RRM"/>
    <property type="match status" value="1"/>
</dbReference>
<comment type="caution">
    <text evidence="7">The sequence shown here is derived from an EMBL/GenBank/DDBJ whole genome shotgun (WGS) entry which is preliminary data.</text>
</comment>
<reference evidence="7" key="1">
    <citation type="submission" date="2018-01" db="EMBL/GenBank/DDBJ databases">
        <authorList>
            <person name="Mao J.F."/>
        </authorList>
    </citation>
    <scope>NUCLEOTIDE SEQUENCE</scope>
    <source>
        <strain evidence="7">Huo1</strain>
        <tissue evidence="7">Leaf</tissue>
    </source>
</reference>